<dbReference type="SUPFAM" id="SSF103473">
    <property type="entry name" value="MFS general substrate transporter"/>
    <property type="match status" value="1"/>
</dbReference>
<dbReference type="InterPro" id="IPR004638">
    <property type="entry name" value="EmrB-like"/>
</dbReference>
<keyword evidence="7 8" id="KW-0472">Membrane</keyword>
<evidence type="ECO:0000256" key="1">
    <source>
        <dbReference type="ARBA" id="ARBA00004651"/>
    </source>
</evidence>
<gene>
    <name evidence="10" type="ORF">Aam_009_007</name>
</gene>
<dbReference type="Proteomes" id="UP000032668">
    <property type="component" value="Unassembled WGS sequence"/>
</dbReference>
<evidence type="ECO:0000256" key="5">
    <source>
        <dbReference type="ARBA" id="ARBA00022692"/>
    </source>
</evidence>
<evidence type="ECO:0000313" key="11">
    <source>
        <dbReference type="Proteomes" id="UP000032668"/>
    </source>
</evidence>
<keyword evidence="5 8" id="KW-0812">Transmembrane</keyword>
<evidence type="ECO:0000256" key="6">
    <source>
        <dbReference type="ARBA" id="ARBA00022989"/>
    </source>
</evidence>
<feature type="transmembrane region" description="Helical" evidence="8">
    <location>
        <begin position="55"/>
        <end position="76"/>
    </location>
</feature>
<evidence type="ECO:0000256" key="8">
    <source>
        <dbReference type="SAM" id="Phobius"/>
    </source>
</evidence>
<evidence type="ECO:0000256" key="3">
    <source>
        <dbReference type="ARBA" id="ARBA00022448"/>
    </source>
</evidence>
<evidence type="ECO:0000256" key="2">
    <source>
        <dbReference type="ARBA" id="ARBA00008537"/>
    </source>
</evidence>
<keyword evidence="11" id="KW-1185">Reference proteome</keyword>
<dbReference type="RefSeq" id="WP_048877300.1">
    <property type="nucleotide sequence ID" value="NZ_BANC01000009.1"/>
</dbReference>
<dbReference type="PROSITE" id="PS50850">
    <property type="entry name" value="MFS"/>
    <property type="match status" value="1"/>
</dbReference>
<dbReference type="PANTHER" id="PTHR42718">
    <property type="entry name" value="MAJOR FACILITATOR SUPERFAMILY MULTIDRUG TRANSPORTER MFSC"/>
    <property type="match status" value="1"/>
</dbReference>
<feature type="transmembrane region" description="Helical" evidence="8">
    <location>
        <begin position="202"/>
        <end position="221"/>
    </location>
</feature>
<keyword evidence="4" id="KW-1003">Cell membrane</keyword>
<name>A0A0D6PD57_9PROT</name>
<dbReference type="AlphaFoldDB" id="A0A0D6PD57"/>
<feature type="transmembrane region" description="Helical" evidence="8">
    <location>
        <begin position="364"/>
        <end position="390"/>
    </location>
</feature>
<evidence type="ECO:0000256" key="7">
    <source>
        <dbReference type="ARBA" id="ARBA00023136"/>
    </source>
</evidence>
<proteinExistence type="inferred from homology"/>
<dbReference type="GO" id="GO:0022857">
    <property type="term" value="F:transmembrane transporter activity"/>
    <property type="evidence" value="ECO:0007669"/>
    <property type="project" value="InterPro"/>
</dbReference>
<feature type="transmembrane region" description="Helical" evidence="8">
    <location>
        <begin position="108"/>
        <end position="124"/>
    </location>
</feature>
<sequence length="515" mass="55844">MASKAEIELAPQARAIVTVCLMIATLMQALDSTIANVALPYMQGSLSASYDEITWVLTSYVVMAAIMTAPVGWMAARFGRKNLFITCLIGFTVTSMLCGVAQNLTEMVLYRLLQGAFGAALVPLSQSTMMDIYPVEQRGVAMSIWGMGVMVGPILGPTLGGYLTENFTWRYVFFVNLPFGIIAVLGLLLLMPKRKPVVMGRFDWIGFGVLSLGLGALQLALDRGQELDWLSSSTIVAAFILAGLGFYLFIVHMLTAERPFIPRAVFADRNFISGLITMLLVGMVLLASTALLAPFLENLGNYPVETAGLVMAPRGFGTMFAMLIAGRLTVRMDSRLLIMFGFALLGYSLYMQEGWTPDTGVPHMILTLVLQGAALGFVFVPLQVVAFYTLPAELRTQGTSLLNLSRNVGSAIGISVTTAMLTRMTQYMHADLAQHITPFARSLQVGGAVSHFWNPATADGAAQLNQLVTTQAQIIAYIDDYKLMFLSTLPAAACLLLMRKPLQVPEAQTEPVVVD</sequence>
<protein>
    <submittedName>
        <fullName evidence="10">Multidrug resistance efflux pump EmrB/QacA</fullName>
    </submittedName>
</protein>
<organism evidence="10 11">
    <name type="scientific">Acidocella aminolytica 101 = DSM 11237</name>
    <dbReference type="NCBI Taxonomy" id="1120923"/>
    <lineage>
        <taxon>Bacteria</taxon>
        <taxon>Pseudomonadati</taxon>
        <taxon>Pseudomonadota</taxon>
        <taxon>Alphaproteobacteria</taxon>
        <taxon>Acetobacterales</taxon>
        <taxon>Acidocellaceae</taxon>
        <taxon>Acidocella</taxon>
    </lineage>
</organism>
<dbReference type="InterPro" id="IPR011701">
    <property type="entry name" value="MFS"/>
</dbReference>
<comment type="subcellular location">
    <subcellularLocation>
        <location evidence="1">Cell membrane</location>
        <topology evidence="1">Multi-pass membrane protein</topology>
    </subcellularLocation>
</comment>
<dbReference type="STRING" id="1120923.SAMN02746095_01433"/>
<accession>A0A0D6PD57</accession>
<dbReference type="InterPro" id="IPR036259">
    <property type="entry name" value="MFS_trans_sf"/>
</dbReference>
<feature type="domain" description="Major facilitator superfamily (MFS) profile" evidence="9">
    <location>
        <begin position="17"/>
        <end position="458"/>
    </location>
</feature>
<keyword evidence="6 8" id="KW-1133">Transmembrane helix</keyword>
<feature type="transmembrane region" description="Helical" evidence="8">
    <location>
        <begin position="336"/>
        <end position="352"/>
    </location>
</feature>
<evidence type="ECO:0000259" key="9">
    <source>
        <dbReference type="PROSITE" id="PS50850"/>
    </source>
</evidence>
<dbReference type="InterPro" id="IPR020846">
    <property type="entry name" value="MFS_dom"/>
</dbReference>
<feature type="transmembrane region" description="Helical" evidence="8">
    <location>
        <begin position="12"/>
        <end position="35"/>
    </location>
</feature>
<feature type="transmembrane region" description="Helical" evidence="8">
    <location>
        <begin position="275"/>
        <end position="296"/>
    </location>
</feature>
<feature type="transmembrane region" description="Helical" evidence="8">
    <location>
        <begin position="83"/>
        <end position="102"/>
    </location>
</feature>
<dbReference type="NCBIfam" id="TIGR00711">
    <property type="entry name" value="efflux_EmrB"/>
    <property type="match status" value="1"/>
</dbReference>
<feature type="transmembrane region" description="Helical" evidence="8">
    <location>
        <begin position="302"/>
        <end position="324"/>
    </location>
</feature>
<dbReference type="EMBL" id="BANC01000009">
    <property type="protein sequence ID" value="GAN78804.1"/>
    <property type="molecule type" value="Genomic_DNA"/>
</dbReference>
<comment type="caution">
    <text evidence="10">The sequence shown here is derived from an EMBL/GenBank/DDBJ whole genome shotgun (WGS) entry which is preliminary data.</text>
</comment>
<dbReference type="Gene3D" id="1.20.1720.10">
    <property type="entry name" value="Multidrug resistance protein D"/>
    <property type="match status" value="1"/>
</dbReference>
<feature type="transmembrane region" description="Helical" evidence="8">
    <location>
        <begin position="169"/>
        <end position="190"/>
    </location>
</feature>
<feature type="transmembrane region" description="Helical" evidence="8">
    <location>
        <begin position="233"/>
        <end position="254"/>
    </location>
</feature>
<dbReference type="Gene3D" id="1.20.1250.20">
    <property type="entry name" value="MFS general substrate transporter like domains"/>
    <property type="match status" value="1"/>
</dbReference>
<keyword evidence="3" id="KW-0813">Transport</keyword>
<comment type="similarity">
    <text evidence="2">Belongs to the major facilitator superfamily. EmrB family.</text>
</comment>
<evidence type="ECO:0000256" key="4">
    <source>
        <dbReference type="ARBA" id="ARBA00022475"/>
    </source>
</evidence>
<dbReference type="OrthoDB" id="9771737at2"/>
<dbReference type="Pfam" id="PF07690">
    <property type="entry name" value="MFS_1"/>
    <property type="match status" value="1"/>
</dbReference>
<dbReference type="GO" id="GO:0005886">
    <property type="term" value="C:plasma membrane"/>
    <property type="evidence" value="ECO:0007669"/>
    <property type="project" value="UniProtKB-SubCell"/>
</dbReference>
<dbReference type="CDD" id="cd17503">
    <property type="entry name" value="MFS_LmrB_MDR_like"/>
    <property type="match status" value="1"/>
</dbReference>
<dbReference type="PANTHER" id="PTHR42718:SF9">
    <property type="entry name" value="MAJOR FACILITATOR SUPERFAMILY MULTIDRUG TRANSPORTER MFSC"/>
    <property type="match status" value="1"/>
</dbReference>
<reference evidence="10 11" key="1">
    <citation type="submission" date="2012-11" db="EMBL/GenBank/DDBJ databases">
        <title>Whole genome sequence of Acidocella aminolytica 101 = DSM 11237.</title>
        <authorList>
            <person name="Azuma Y."/>
            <person name="Higashiura N."/>
            <person name="Hirakawa H."/>
            <person name="Matsushita K."/>
        </authorList>
    </citation>
    <scope>NUCLEOTIDE SEQUENCE [LARGE SCALE GENOMIC DNA]</scope>
    <source>
        <strain evidence="11">101 / DSM 11237</strain>
    </source>
</reference>
<evidence type="ECO:0000313" key="10">
    <source>
        <dbReference type="EMBL" id="GAN78804.1"/>
    </source>
</evidence>
<feature type="transmembrane region" description="Helical" evidence="8">
    <location>
        <begin position="144"/>
        <end position="163"/>
    </location>
</feature>